<organism evidence="2 3">
    <name type="scientific">Rhodococcus gannanensis</name>
    <dbReference type="NCBI Taxonomy" id="1960308"/>
    <lineage>
        <taxon>Bacteria</taxon>
        <taxon>Bacillati</taxon>
        <taxon>Actinomycetota</taxon>
        <taxon>Actinomycetes</taxon>
        <taxon>Mycobacteriales</taxon>
        <taxon>Nocardiaceae</taxon>
        <taxon>Rhodococcus</taxon>
    </lineage>
</organism>
<keyword evidence="3" id="KW-1185">Reference proteome</keyword>
<evidence type="ECO:0000313" key="3">
    <source>
        <dbReference type="Proteomes" id="UP001597286"/>
    </source>
</evidence>
<reference evidence="3" key="1">
    <citation type="journal article" date="2019" name="Int. J. Syst. Evol. Microbiol.">
        <title>The Global Catalogue of Microorganisms (GCM) 10K type strain sequencing project: providing services to taxonomists for standard genome sequencing and annotation.</title>
        <authorList>
            <consortium name="The Broad Institute Genomics Platform"/>
            <consortium name="The Broad Institute Genome Sequencing Center for Infectious Disease"/>
            <person name="Wu L."/>
            <person name="Ma J."/>
        </authorList>
    </citation>
    <scope>NUCLEOTIDE SEQUENCE [LARGE SCALE GENOMIC DNA]</scope>
    <source>
        <strain evidence="3">DT72</strain>
    </source>
</reference>
<proteinExistence type="predicted"/>
<gene>
    <name evidence="2" type="ORF">ACFSJG_01750</name>
</gene>
<dbReference type="EMBL" id="JBHUFB010000002">
    <property type="protein sequence ID" value="MFD1810924.1"/>
    <property type="molecule type" value="Genomic_DNA"/>
</dbReference>
<evidence type="ECO:0000313" key="2">
    <source>
        <dbReference type="EMBL" id="MFD1810924.1"/>
    </source>
</evidence>
<accession>A0ABW4NXZ9</accession>
<feature type="compositionally biased region" description="Low complexity" evidence="1">
    <location>
        <begin position="119"/>
        <end position="135"/>
    </location>
</feature>
<comment type="caution">
    <text evidence="2">The sequence shown here is derived from an EMBL/GenBank/DDBJ whole genome shotgun (WGS) entry which is preliminary data.</text>
</comment>
<feature type="region of interest" description="Disordered" evidence="1">
    <location>
        <begin position="105"/>
        <end position="166"/>
    </location>
</feature>
<dbReference type="Proteomes" id="UP001597286">
    <property type="component" value="Unassembled WGS sequence"/>
</dbReference>
<sequence length="166" mass="18174">MKKLLKSLPEKDFRLYRQTKRDRLRDLDEDELIDLHARVRNARNKHMSVYRREAAAAVTDKSARGAARRTTTKNAARVEALETALSRVSRRLGAVAKENAAALKKARLDAARTDAPSFAGAGAEDPAAAKAPGGKVKSKQKSAGRKKREASDIAAGAKRQAKRDSR</sequence>
<name>A0ABW4NXZ9_9NOCA</name>
<protein>
    <submittedName>
        <fullName evidence="2">Uncharacterized protein</fullName>
    </submittedName>
</protein>
<dbReference type="RefSeq" id="WP_378483475.1">
    <property type="nucleotide sequence ID" value="NZ_JBHUFB010000002.1"/>
</dbReference>
<evidence type="ECO:0000256" key="1">
    <source>
        <dbReference type="SAM" id="MobiDB-lite"/>
    </source>
</evidence>
<feature type="compositionally biased region" description="Basic residues" evidence="1">
    <location>
        <begin position="136"/>
        <end position="148"/>
    </location>
</feature>